<feature type="modified residue" description="N6-(pyridoxal phosphate)lysine" evidence="8">
    <location>
        <position position="209"/>
    </location>
</feature>
<sequence>MEDFHQQTRAVHPPVIQPTGARPLMTPIYQGHLFAYEDGETLAAAFAEPAQDSGYFYSRYGNPTVRTFERALADLEGGCDGLATGSGMAAITTVLMAMLRTGDHVIAQSSLYGGTYALLHDLADRWGLELTHVSGEDPEEVRAALRPRTRMLYLETITNPVTQVADLPALAAVAREAGVPVVVDNTFATPVLCRPLEHGADVVIHSATKYIGGHSDVMAGAVVSADPRVHHRIWSQVLKLGGNIDPTTAWLCTRGLATLHMRVMRQSENALFLARRLAGHPAVERVHYPGLESHPQHAIARRLLDGGFGGLLSVDLAGGREAGRAFAESLRLVELAVSLGGTKTLVMHPASTSHRSLDADALAAAGIGAGTVRIAVGVEHPDDLWNDLEQALAKV</sequence>
<dbReference type="Proteomes" id="UP000539313">
    <property type="component" value="Unassembled WGS sequence"/>
</dbReference>
<dbReference type="GO" id="GO:0019343">
    <property type="term" value="P:cysteine biosynthetic process via cystathionine"/>
    <property type="evidence" value="ECO:0007669"/>
    <property type="project" value="TreeGrafter"/>
</dbReference>
<comment type="caution">
    <text evidence="10">The sequence shown here is derived from an EMBL/GenBank/DDBJ whole genome shotgun (WGS) entry which is preliminary data.</text>
</comment>
<evidence type="ECO:0000313" key="10">
    <source>
        <dbReference type="EMBL" id="MBA9007592.1"/>
    </source>
</evidence>
<dbReference type="AlphaFoldDB" id="A0A7W3RC12"/>
<evidence type="ECO:0000313" key="11">
    <source>
        <dbReference type="Proteomes" id="UP000539313"/>
    </source>
</evidence>
<evidence type="ECO:0000256" key="7">
    <source>
        <dbReference type="ARBA" id="ARBA00052699"/>
    </source>
</evidence>
<comment type="cofactor">
    <cofactor evidence="1 9">
        <name>pyridoxal 5'-phosphate</name>
        <dbReference type="ChEBI" id="CHEBI:597326"/>
    </cofactor>
</comment>
<organism evidence="10 11">
    <name type="scientific">Thermomonospora cellulosilytica</name>
    <dbReference type="NCBI Taxonomy" id="1411118"/>
    <lineage>
        <taxon>Bacteria</taxon>
        <taxon>Bacillati</taxon>
        <taxon>Actinomycetota</taxon>
        <taxon>Actinomycetes</taxon>
        <taxon>Streptosporangiales</taxon>
        <taxon>Thermomonosporaceae</taxon>
        <taxon>Thermomonospora</taxon>
    </lineage>
</organism>
<keyword evidence="3 8" id="KW-0663">Pyridoxal phosphate</keyword>
<dbReference type="GO" id="GO:0030170">
    <property type="term" value="F:pyridoxal phosphate binding"/>
    <property type="evidence" value="ECO:0007669"/>
    <property type="project" value="InterPro"/>
</dbReference>
<dbReference type="GO" id="GO:0019346">
    <property type="term" value="P:transsulfuration"/>
    <property type="evidence" value="ECO:0007669"/>
    <property type="project" value="InterPro"/>
</dbReference>
<evidence type="ECO:0000256" key="8">
    <source>
        <dbReference type="PIRSR" id="PIRSR001434-2"/>
    </source>
</evidence>
<dbReference type="Gene3D" id="3.40.640.10">
    <property type="entry name" value="Type I PLP-dependent aspartate aminotransferase-like (Major domain)"/>
    <property type="match status" value="1"/>
</dbReference>
<dbReference type="Gene3D" id="3.90.1150.10">
    <property type="entry name" value="Aspartate Aminotransferase, domain 1"/>
    <property type="match status" value="1"/>
</dbReference>
<evidence type="ECO:0000256" key="6">
    <source>
        <dbReference type="ARBA" id="ARBA00048780"/>
    </source>
</evidence>
<dbReference type="PANTHER" id="PTHR11808:SF85">
    <property type="entry name" value="CYSTATHIONINE GAMMA-LYASE-RELATED"/>
    <property type="match status" value="1"/>
</dbReference>
<dbReference type="InterPro" id="IPR015421">
    <property type="entry name" value="PyrdxlP-dep_Trfase_major"/>
</dbReference>
<dbReference type="GO" id="GO:0004123">
    <property type="term" value="F:cystathionine gamma-lyase activity"/>
    <property type="evidence" value="ECO:0007669"/>
    <property type="project" value="TreeGrafter"/>
</dbReference>
<evidence type="ECO:0000256" key="5">
    <source>
        <dbReference type="ARBA" id="ARBA00047199"/>
    </source>
</evidence>
<dbReference type="CDD" id="cd00614">
    <property type="entry name" value="CGS_like"/>
    <property type="match status" value="1"/>
</dbReference>
<dbReference type="InterPro" id="IPR054542">
    <property type="entry name" value="Cys_met_metab_PP"/>
</dbReference>
<protein>
    <recommendedName>
        <fullName evidence="4">homocysteine desulfhydrase</fullName>
        <ecNumber evidence="4">4.4.1.2</ecNumber>
    </recommendedName>
    <alternativeName>
        <fullName evidence="5">Homocysteine desulfhydrase</fullName>
    </alternativeName>
</protein>
<evidence type="ECO:0000256" key="3">
    <source>
        <dbReference type="ARBA" id="ARBA00022898"/>
    </source>
</evidence>
<comment type="catalytic activity">
    <reaction evidence="7">
        <text>L-methionine + H2O = methanethiol + 2-oxobutanoate + NH4(+)</text>
        <dbReference type="Rhea" id="RHEA:23800"/>
        <dbReference type="ChEBI" id="CHEBI:15377"/>
        <dbReference type="ChEBI" id="CHEBI:16007"/>
        <dbReference type="ChEBI" id="CHEBI:16763"/>
        <dbReference type="ChEBI" id="CHEBI:28938"/>
        <dbReference type="ChEBI" id="CHEBI:57844"/>
        <dbReference type="EC" id="4.4.1.11"/>
    </reaction>
    <physiologicalReaction direction="left-to-right" evidence="7">
        <dbReference type="Rhea" id="RHEA:23801"/>
    </physiologicalReaction>
</comment>
<dbReference type="PANTHER" id="PTHR11808">
    <property type="entry name" value="TRANS-SULFURATION ENZYME FAMILY MEMBER"/>
    <property type="match status" value="1"/>
</dbReference>
<dbReference type="EC" id="4.4.1.2" evidence="4"/>
<name>A0A7W3RC12_9ACTN</name>
<reference evidence="10 11" key="1">
    <citation type="submission" date="2020-08" db="EMBL/GenBank/DDBJ databases">
        <title>Sequencing the genomes of 1000 actinobacteria strains.</title>
        <authorList>
            <person name="Klenk H.-P."/>
        </authorList>
    </citation>
    <scope>NUCLEOTIDE SEQUENCE [LARGE SCALE GENOMIC DNA]</scope>
    <source>
        <strain evidence="10 11">DSM 45823</strain>
    </source>
</reference>
<accession>A0A7W3RC12</accession>
<dbReference type="EMBL" id="JACJII010000001">
    <property type="protein sequence ID" value="MBA9007592.1"/>
    <property type="molecule type" value="Genomic_DNA"/>
</dbReference>
<evidence type="ECO:0000256" key="9">
    <source>
        <dbReference type="RuleBase" id="RU362118"/>
    </source>
</evidence>
<keyword evidence="11" id="KW-1185">Reference proteome</keyword>
<dbReference type="PIRSF" id="PIRSF001434">
    <property type="entry name" value="CGS"/>
    <property type="match status" value="1"/>
</dbReference>
<comment type="similarity">
    <text evidence="2 9">Belongs to the trans-sulfuration enzymes family.</text>
</comment>
<dbReference type="GO" id="GO:0018826">
    <property type="term" value="F:methionine gamma-lyase activity"/>
    <property type="evidence" value="ECO:0007669"/>
    <property type="project" value="UniProtKB-EC"/>
</dbReference>
<proteinExistence type="inferred from homology"/>
<dbReference type="InterPro" id="IPR015422">
    <property type="entry name" value="PyrdxlP-dep_Trfase_small"/>
</dbReference>
<dbReference type="Pfam" id="PF01053">
    <property type="entry name" value="Cys_Met_Meta_PP"/>
    <property type="match status" value="1"/>
</dbReference>
<comment type="catalytic activity">
    <reaction evidence="6">
        <text>L-homocysteine + H2O = 2-oxobutanoate + hydrogen sulfide + NH4(+) + H(+)</text>
        <dbReference type="Rhea" id="RHEA:14501"/>
        <dbReference type="ChEBI" id="CHEBI:15377"/>
        <dbReference type="ChEBI" id="CHEBI:15378"/>
        <dbReference type="ChEBI" id="CHEBI:16763"/>
        <dbReference type="ChEBI" id="CHEBI:28938"/>
        <dbReference type="ChEBI" id="CHEBI:29919"/>
        <dbReference type="ChEBI" id="CHEBI:58199"/>
        <dbReference type="EC" id="4.4.1.2"/>
    </reaction>
    <physiologicalReaction direction="left-to-right" evidence="6">
        <dbReference type="Rhea" id="RHEA:14502"/>
    </physiologicalReaction>
</comment>
<dbReference type="FunFam" id="3.40.640.10:FF:000046">
    <property type="entry name" value="Cystathionine gamma-lyase"/>
    <property type="match status" value="1"/>
</dbReference>
<dbReference type="RefSeq" id="WP_182708112.1">
    <property type="nucleotide sequence ID" value="NZ_JACJII010000001.1"/>
</dbReference>
<dbReference type="SUPFAM" id="SSF53383">
    <property type="entry name" value="PLP-dependent transferases"/>
    <property type="match status" value="1"/>
</dbReference>
<keyword evidence="10" id="KW-0456">Lyase</keyword>
<evidence type="ECO:0000256" key="2">
    <source>
        <dbReference type="ARBA" id="ARBA00009077"/>
    </source>
</evidence>
<dbReference type="GO" id="GO:0047982">
    <property type="term" value="F:homocysteine desulfhydrase activity"/>
    <property type="evidence" value="ECO:0007669"/>
    <property type="project" value="UniProtKB-EC"/>
</dbReference>
<dbReference type="GO" id="GO:0005737">
    <property type="term" value="C:cytoplasm"/>
    <property type="evidence" value="ECO:0007669"/>
    <property type="project" value="TreeGrafter"/>
</dbReference>
<dbReference type="PROSITE" id="PS00868">
    <property type="entry name" value="CYS_MET_METAB_PP"/>
    <property type="match status" value="1"/>
</dbReference>
<dbReference type="InterPro" id="IPR015424">
    <property type="entry name" value="PyrdxlP-dep_Trfase"/>
</dbReference>
<dbReference type="InterPro" id="IPR000277">
    <property type="entry name" value="Cys/Met-Metab_PyrdxlP-dep_enz"/>
</dbReference>
<evidence type="ECO:0000256" key="1">
    <source>
        <dbReference type="ARBA" id="ARBA00001933"/>
    </source>
</evidence>
<gene>
    <name evidence="10" type="ORF">HNR21_006474</name>
</gene>
<evidence type="ECO:0000256" key="4">
    <source>
        <dbReference type="ARBA" id="ARBA00047175"/>
    </source>
</evidence>